<dbReference type="PANTHER" id="PTHR43133:SF62">
    <property type="entry name" value="RNA POLYMERASE SIGMA FACTOR SIGZ"/>
    <property type="match status" value="1"/>
</dbReference>
<feature type="domain" description="RNA polymerase sigma-70 region 2" evidence="5">
    <location>
        <begin position="14"/>
        <end position="73"/>
    </location>
</feature>
<evidence type="ECO:0000313" key="7">
    <source>
        <dbReference type="EMBL" id="GAL62335.1"/>
    </source>
</evidence>
<dbReference type="Pfam" id="PF04542">
    <property type="entry name" value="Sigma70_r2"/>
    <property type="match status" value="1"/>
</dbReference>
<evidence type="ECO:0000259" key="5">
    <source>
        <dbReference type="Pfam" id="PF04542"/>
    </source>
</evidence>
<dbReference type="SUPFAM" id="SSF88946">
    <property type="entry name" value="Sigma2 domain of RNA polymerase sigma factors"/>
    <property type="match status" value="1"/>
</dbReference>
<name>A0A090VC01_9FLAO</name>
<keyword evidence="3" id="KW-0731">Sigma factor</keyword>
<dbReference type="InterPro" id="IPR039425">
    <property type="entry name" value="RNA_pol_sigma-70-like"/>
</dbReference>
<keyword evidence="2" id="KW-0805">Transcription regulation</keyword>
<comment type="similarity">
    <text evidence="1">Belongs to the sigma-70 factor family. ECF subfamily.</text>
</comment>
<reference evidence="7 8" key="1">
    <citation type="journal article" date="2014" name="Genome Announc.">
        <title>Draft Genome Sequences of Marine Flavobacterium Algibacter lectus Strains SS8 and NR4.</title>
        <authorList>
            <person name="Takatani N."/>
            <person name="Nakanishi M."/>
            <person name="Meirelles P."/>
            <person name="Mino S."/>
            <person name="Suda W."/>
            <person name="Oshima K."/>
            <person name="Hattori M."/>
            <person name="Ohkuma M."/>
            <person name="Hosokawa M."/>
            <person name="Miyashita K."/>
            <person name="Thompson F.L."/>
            <person name="Niwa A."/>
            <person name="Sawabe T."/>
            <person name="Sawabe T."/>
        </authorList>
    </citation>
    <scope>NUCLEOTIDE SEQUENCE [LARGE SCALE GENOMIC DNA]</scope>
    <source>
        <strain evidence="7 8">JCM 19300</strain>
    </source>
</reference>
<sequence length="178" mass="20953">MNMETQNIWNTFNDELYFFILKRVKNKNDTNDIFQNTFLKIHKNLNKLKNEEKVKAWIFQIARNEITNHFNKEALYAGEEVNTNKEISQDINEDVCCFDRFITDLPKIYQDVIELVYIKGLKQKEVASTLDISLENVKARIKRSKEILKTNFKACCKYELDKKGNLIGEPDCTICNPC</sequence>
<dbReference type="InterPro" id="IPR014284">
    <property type="entry name" value="RNA_pol_sigma-70_dom"/>
</dbReference>
<evidence type="ECO:0000256" key="1">
    <source>
        <dbReference type="ARBA" id="ARBA00010641"/>
    </source>
</evidence>
<organism evidence="7 8">
    <name type="scientific">Algibacter lectus</name>
    <dbReference type="NCBI Taxonomy" id="221126"/>
    <lineage>
        <taxon>Bacteria</taxon>
        <taxon>Pseudomonadati</taxon>
        <taxon>Bacteroidota</taxon>
        <taxon>Flavobacteriia</taxon>
        <taxon>Flavobacteriales</taxon>
        <taxon>Flavobacteriaceae</taxon>
        <taxon>Algibacter</taxon>
    </lineage>
</organism>
<dbReference type="EMBL" id="BBNQ01000005">
    <property type="protein sequence ID" value="GAL62335.1"/>
    <property type="molecule type" value="Genomic_DNA"/>
</dbReference>
<dbReference type="GO" id="GO:0006352">
    <property type="term" value="P:DNA-templated transcription initiation"/>
    <property type="evidence" value="ECO:0007669"/>
    <property type="project" value="InterPro"/>
</dbReference>
<evidence type="ECO:0000259" key="6">
    <source>
        <dbReference type="Pfam" id="PF08281"/>
    </source>
</evidence>
<dbReference type="Gene3D" id="1.10.10.10">
    <property type="entry name" value="Winged helix-like DNA-binding domain superfamily/Winged helix DNA-binding domain"/>
    <property type="match status" value="1"/>
</dbReference>
<proteinExistence type="inferred from homology"/>
<dbReference type="AlphaFoldDB" id="A0A090VC01"/>
<comment type="caution">
    <text evidence="7">The sequence shown here is derived from an EMBL/GenBank/DDBJ whole genome shotgun (WGS) entry which is preliminary data.</text>
</comment>
<evidence type="ECO:0000256" key="3">
    <source>
        <dbReference type="ARBA" id="ARBA00023082"/>
    </source>
</evidence>
<protein>
    <submittedName>
        <fullName evidence="7">RNA polymerase sigma factor SigZ</fullName>
    </submittedName>
</protein>
<dbReference type="Proteomes" id="UP000029644">
    <property type="component" value="Unassembled WGS sequence"/>
</dbReference>
<dbReference type="PANTHER" id="PTHR43133">
    <property type="entry name" value="RNA POLYMERASE ECF-TYPE SIGMA FACTO"/>
    <property type="match status" value="1"/>
</dbReference>
<dbReference type="NCBIfam" id="TIGR02937">
    <property type="entry name" value="sigma70-ECF"/>
    <property type="match status" value="1"/>
</dbReference>
<dbReference type="InterPro" id="IPR013325">
    <property type="entry name" value="RNA_pol_sigma_r2"/>
</dbReference>
<gene>
    <name evidence="7" type="ORF">JCM19300_3086</name>
</gene>
<dbReference type="InterPro" id="IPR013249">
    <property type="entry name" value="RNA_pol_sigma70_r4_t2"/>
</dbReference>
<dbReference type="GO" id="GO:0003677">
    <property type="term" value="F:DNA binding"/>
    <property type="evidence" value="ECO:0007669"/>
    <property type="project" value="InterPro"/>
</dbReference>
<dbReference type="InterPro" id="IPR036388">
    <property type="entry name" value="WH-like_DNA-bd_sf"/>
</dbReference>
<keyword evidence="4" id="KW-0804">Transcription</keyword>
<evidence type="ECO:0000256" key="2">
    <source>
        <dbReference type="ARBA" id="ARBA00023015"/>
    </source>
</evidence>
<dbReference type="SUPFAM" id="SSF88659">
    <property type="entry name" value="Sigma3 and sigma4 domains of RNA polymerase sigma factors"/>
    <property type="match status" value="1"/>
</dbReference>
<evidence type="ECO:0000256" key="4">
    <source>
        <dbReference type="ARBA" id="ARBA00023163"/>
    </source>
</evidence>
<dbReference type="CDD" id="cd06171">
    <property type="entry name" value="Sigma70_r4"/>
    <property type="match status" value="1"/>
</dbReference>
<dbReference type="InterPro" id="IPR013324">
    <property type="entry name" value="RNA_pol_sigma_r3/r4-like"/>
</dbReference>
<dbReference type="Pfam" id="PF08281">
    <property type="entry name" value="Sigma70_r4_2"/>
    <property type="match status" value="1"/>
</dbReference>
<dbReference type="Gene3D" id="1.10.1740.10">
    <property type="match status" value="1"/>
</dbReference>
<dbReference type="InterPro" id="IPR007627">
    <property type="entry name" value="RNA_pol_sigma70_r2"/>
</dbReference>
<accession>A0A090VC01</accession>
<dbReference type="GO" id="GO:0016987">
    <property type="term" value="F:sigma factor activity"/>
    <property type="evidence" value="ECO:0007669"/>
    <property type="project" value="UniProtKB-KW"/>
</dbReference>
<evidence type="ECO:0000313" key="8">
    <source>
        <dbReference type="Proteomes" id="UP000029644"/>
    </source>
</evidence>
<feature type="domain" description="RNA polymerase sigma factor 70 region 4 type 2" evidence="6">
    <location>
        <begin position="98"/>
        <end position="146"/>
    </location>
</feature>